<feature type="compositionally biased region" description="Low complexity" evidence="4">
    <location>
        <begin position="310"/>
        <end position="322"/>
    </location>
</feature>
<dbReference type="EMBL" id="CAOQHR010000001">
    <property type="protein sequence ID" value="CAI6274037.1"/>
    <property type="molecule type" value="Genomic_DNA"/>
</dbReference>
<feature type="region of interest" description="Disordered" evidence="4">
    <location>
        <begin position="146"/>
        <end position="171"/>
    </location>
</feature>
<evidence type="ECO:0000256" key="4">
    <source>
        <dbReference type="SAM" id="MobiDB-lite"/>
    </source>
</evidence>
<feature type="region of interest" description="Disordered" evidence="4">
    <location>
        <begin position="589"/>
        <end position="611"/>
    </location>
</feature>
<keyword evidence="1" id="KW-0677">Repeat</keyword>
<reference evidence="5" key="1">
    <citation type="submission" date="2023-01" db="EMBL/GenBank/DDBJ databases">
        <authorList>
            <person name="Van Ghelder C."/>
            <person name="Rancurel C."/>
        </authorList>
    </citation>
    <scope>NUCLEOTIDE SEQUENCE</scope>
    <source>
        <strain evidence="5">CNCM I-4278</strain>
    </source>
</reference>
<sequence length="611" mass="66679">MPGPSTIAARCVAMSSAIAQIILDASNFARQLRDSRHYINAVNADLLAIKLSLDIARDDFSAKDTPFPPLLIETASGFLDCCHTSITELHKPLIRLSAGGTRGETWHIFEAGGLQCIRQDLEALRSALDLMLDVVALLRGDSDQQAATPPAKRLRLDGSSSSPENSALRRIDVEREHIESLTEGRHPGLCNSFDKLRACTKFILEEPSFDDEIKRSDSRSDSLEPEAGDQPRSTKEAPPPLPSTVESSGIGAWISNVLSQKLLSPTLPPDALTLSDPRSSQIGKSPVRSRPGSRERKESTHSRETFYAESTTSGTQTHSSGQASRTKDITHTRADSFQMMSQPSPYPTETSKSQSRLNRLTQYTTTTEVSIIHQNLTNDKIAIAKDVRNQLSRIQRLTIDRKLRDIPRTLTAVSVERIFFEGANPNVKHPEFGTLAIRAAYEFSTDILQTLVDYGADCTRIARNKYYSTLHAAVLGLQLENLQYLLSLATASPLCPPSPGIEFPAVPTVTVTPPSSIVMAIDTPNEHGETPLHLAAKTPGAYHIAKWLLEMGADVDREAPGRGSPLRGTVSLDSRERSAMVELLMAHGARAETQGESGERRGKGLSVLGII</sequence>
<feature type="compositionally biased region" description="Basic and acidic residues" evidence="4">
    <location>
        <begin position="325"/>
        <end position="334"/>
    </location>
</feature>
<gene>
    <name evidence="5" type="ORF">PDIGIT_LOCUS1840</name>
</gene>
<evidence type="ECO:0000313" key="6">
    <source>
        <dbReference type="Proteomes" id="UP001152607"/>
    </source>
</evidence>
<dbReference type="PANTHER" id="PTHR24198:SF165">
    <property type="entry name" value="ANKYRIN REPEAT-CONTAINING PROTEIN-RELATED"/>
    <property type="match status" value="1"/>
</dbReference>
<dbReference type="AlphaFoldDB" id="A0A9W4U606"/>
<feature type="compositionally biased region" description="Basic and acidic residues" evidence="4">
    <location>
        <begin position="211"/>
        <end position="222"/>
    </location>
</feature>
<dbReference type="PROSITE" id="PS50088">
    <property type="entry name" value="ANK_REPEAT"/>
    <property type="match status" value="1"/>
</dbReference>
<dbReference type="SMART" id="SM00248">
    <property type="entry name" value="ANK"/>
    <property type="match status" value="3"/>
</dbReference>
<proteinExistence type="predicted"/>
<name>A0A9W4U606_9PLEO</name>
<feature type="repeat" description="ANK" evidence="3">
    <location>
        <begin position="527"/>
        <end position="560"/>
    </location>
</feature>
<dbReference type="SUPFAM" id="SSF48403">
    <property type="entry name" value="Ankyrin repeat"/>
    <property type="match status" value="1"/>
</dbReference>
<evidence type="ECO:0000256" key="3">
    <source>
        <dbReference type="PROSITE-ProRule" id="PRU00023"/>
    </source>
</evidence>
<feature type="compositionally biased region" description="Polar residues" evidence="4">
    <location>
        <begin position="338"/>
        <end position="357"/>
    </location>
</feature>
<keyword evidence="2 3" id="KW-0040">ANK repeat</keyword>
<dbReference type="OrthoDB" id="426293at2759"/>
<dbReference type="InterPro" id="IPR002110">
    <property type="entry name" value="Ankyrin_rpt"/>
</dbReference>
<evidence type="ECO:0000256" key="2">
    <source>
        <dbReference type="ARBA" id="ARBA00023043"/>
    </source>
</evidence>
<keyword evidence="6" id="KW-1185">Reference proteome</keyword>
<evidence type="ECO:0000256" key="1">
    <source>
        <dbReference type="ARBA" id="ARBA00022737"/>
    </source>
</evidence>
<feature type="region of interest" description="Disordered" evidence="4">
    <location>
        <begin position="269"/>
        <end position="357"/>
    </location>
</feature>
<feature type="compositionally biased region" description="Basic and acidic residues" evidence="4">
    <location>
        <begin position="292"/>
        <end position="306"/>
    </location>
</feature>
<dbReference type="PROSITE" id="PS50297">
    <property type="entry name" value="ANK_REP_REGION"/>
    <property type="match status" value="1"/>
</dbReference>
<dbReference type="Gene3D" id="1.25.40.20">
    <property type="entry name" value="Ankyrin repeat-containing domain"/>
    <property type="match status" value="1"/>
</dbReference>
<dbReference type="Proteomes" id="UP001152607">
    <property type="component" value="Unassembled WGS sequence"/>
</dbReference>
<organism evidence="5 6">
    <name type="scientific">Periconia digitata</name>
    <dbReference type="NCBI Taxonomy" id="1303443"/>
    <lineage>
        <taxon>Eukaryota</taxon>
        <taxon>Fungi</taxon>
        <taxon>Dikarya</taxon>
        <taxon>Ascomycota</taxon>
        <taxon>Pezizomycotina</taxon>
        <taxon>Dothideomycetes</taxon>
        <taxon>Pleosporomycetidae</taxon>
        <taxon>Pleosporales</taxon>
        <taxon>Massarineae</taxon>
        <taxon>Periconiaceae</taxon>
        <taxon>Periconia</taxon>
    </lineage>
</organism>
<comment type="caution">
    <text evidence="5">The sequence shown here is derived from an EMBL/GenBank/DDBJ whole genome shotgun (WGS) entry which is preliminary data.</text>
</comment>
<evidence type="ECO:0000313" key="5">
    <source>
        <dbReference type="EMBL" id="CAI6274037.1"/>
    </source>
</evidence>
<dbReference type="InterPro" id="IPR036770">
    <property type="entry name" value="Ankyrin_rpt-contain_sf"/>
</dbReference>
<protein>
    <submittedName>
        <fullName evidence="5">Uncharacterized protein</fullName>
    </submittedName>
</protein>
<dbReference type="Pfam" id="PF00023">
    <property type="entry name" value="Ank"/>
    <property type="match status" value="1"/>
</dbReference>
<feature type="region of interest" description="Disordered" evidence="4">
    <location>
        <begin position="211"/>
        <end position="248"/>
    </location>
</feature>
<accession>A0A9W4U606</accession>
<dbReference type="PANTHER" id="PTHR24198">
    <property type="entry name" value="ANKYRIN REPEAT AND PROTEIN KINASE DOMAIN-CONTAINING PROTEIN"/>
    <property type="match status" value="1"/>
</dbReference>